<dbReference type="EMBL" id="JBJUIK010000013">
    <property type="protein sequence ID" value="KAL3506251.1"/>
    <property type="molecule type" value="Genomic_DNA"/>
</dbReference>
<comment type="caution">
    <text evidence="2">The sequence shown here is derived from an EMBL/GenBank/DDBJ whole genome shotgun (WGS) entry which is preliminary data.</text>
</comment>
<reference evidence="2 3" key="1">
    <citation type="submission" date="2024-11" db="EMBL/GenBank/DDBJ databases">
        <title>A near-complete genome assembly of Cinchona calisaya.</title>
        <authorList>
            <person name="Lian D.C."/>
            <person name="Zhao X.W."/>
            <person name="Wei L."/>
        </authorList>
    </citation>
    <scope>NUCLEOTIDE SEQUENCE [LARGE SCALE GENOMIC DNA]</scope>
    <source>
        <tissue evidence="2">Nenye</tissue>
    </source>
</reference>
<organism evidence="2 3">
    <name type="scientific">Cinchona calisaya</name>
    <dbReference type="NCBI Taxonomy" id="153742"/>
    <lineage>
        <taxon>Eukaryota</taxon>
        <taxon>Viridiplantae</taxon>
        <taxon>Streptophyta</taxon>
        <taxon>Embryophyta</taxon>
        <taxon>Tracheophyta</taxon>
        <taxon>Spermatophyta</taxon>
        <taxon>Magnoliopsida</taxon>
        <taxon>eudicotyledons</taxon>
        <taxon>Gunneridae</taxon>
        <taxon>Pentapetalae</taxon>
        <taxon>asterids</taxon>
        <taxon>lamiids</taxon>
        <taxon>Gentianales</taxon>
        <taxon>Rubiaceae</taxon>
        <taxon>Cinchonoideae</taxon>
        <taxon>Cinchoneae</taxon>
        <taxon>Cinchona</taxon>
    </lineage>
</organism>
<proteinExistence type="predicted"/>
<keyword evidence="3" id="KW-1185">Reference proteome</keyword>
<sequence length="356" mass="39790">MYEYGLEVEGGGNDYDYDVVVCKIKVDYSKSSKGGRLDSRRSHINSTKYLSMESKSSLDHVDLDDGSVNRLGRKRPPTQSVFYDQESGNNDNKKKARSSGVVSYFQDLLSEDTDKRREEIIVENINKMLANIHEEEKDHHGTNYSVSGPMASMIDQAASKDDNSSAISSRFNNIRADADADVDAAALIGDNCSNPINLDDFEEVDHHHNCHTAALIGYYDNVPSSSNDVLTIEDYPVDDVRFTMDALLGDDQHQLVNNVVNEEEQKIFDDESSQHCPTTTLHEDEEANSNATTAISDAIAAAPQNKDDDYIDHNPLLNPNLLLEDDIESILKLFPDVENLGEEFYSNPNAFFEMET</sequence>
<dbReference type="AlphaFoldDB" id="A0ABD2YH55"/>
<accession>A0ABD2YH55</accession>
<evidence type="ECO:0000313" key="3">
    <source>
        <dbReference type="Proteomes" id="UP001630127"/>
    </source>
</evidence>
<evidence type="ECO:0000256" key="1">
    <source>
        <dbReference type="SAM" id="MobiDB-lite"/>
    </source>
</evidence>
<protein>
    <submittedName>
        <fullName evidence="2">Uncharacterized protein</fullName>
    </submittedName>
</protein>
<evidence type="ECO:0000313" key="2">
    <source>
        <dbReference type="EMBL" id="KAL3506251.1"/>
    </source>
</evidence>
<dbReference type="Proteomes" id="UP001630127">
    <property type="component" value="Unassembled WGS sequence"/>
</dbReference>
<feature type="region of interest" description="Disordered" evidence="1">
    <location>
        <begin position="61"/>
        <end position="98"/>
    </location>
</feature>
<gene>
    <name evidence="2" type="ORF">ACH5RR_031633</name>
</gene>
<name>A0ABD2YH55_9GENT</name>
<feature type="compositionally biased region" description="Polar residues" evidence="1">
    <location>
        <begin position="77"/>
        <end position="90"/>
    </location>
</feature>